<dbReference type="Gene3D" id="1.20.1600.10">
    <property type="entry name" value="Outer membrane efflux proteins (OEP)"/>
    <property type="match status" value="1"/>
</dbReference>
<evidence type="ECO:0000256" key="8">
    <source>
        <dbReference type="SAM" id="Coils"/>
    </source>
</evidence>
<keyword evidence="6" id="KW-0472">Membrane</keyword>
<dbReference type="Pfam" id="PF02321">
    <property type="entry name" value="OEP"/>
    <property type="match status" value="2"/>
</dbReference>
<keyword evidence="4" id="KW-1134">Transmembrane beta strand</keyword>
<feature type="coiled-coil region" evidence="8">
    <location>
        <begin position="160"/>
        <end position="218"/>
    </location>
</feature>
<keyword evidence="5" id="KW-0812">Transmembrane</keyword>
<dbReference type="SUPFAM" id="SSF56954">
    <property type="entry name" value="Outer membrane efflux proteins (OEP)"/>
    <property type="match status" value="1"/>
</dbReference>
<dbReference type="GO" id="GO:0015562">
    <property type="term" value="F:efflux transmembrane transporter activity"/>
    <property type="evidence" value="ECO:0007669"/>
    <property type="project" value="InterPro"/>
</dbReference>
<dbReference type="KEGG" id="msaa:QYS49_35250"/>
<evidence type="ECO:0000256" key="7">
    <source>
        <dbReference type="ARBA" id="ARBA00023237"/>
    </source>
</evidence>
<dbReference type="PANTHER" id="PTHR30026">
    <property type="entry name" value="OUTER MEMBRANE PROTEIN TOLC"/>
    <property type="match status" value="1"/>
</dbReference>
<evidence type="ECO:0000313" key="9">
    <source>
        <dbReference type="EMBL" id="WMN12999.1"/>
    </source>
</evidence>
<dbReference type="InterPro" id="IPR051906">
    <property type="entry name" value="TolC-like"/>
</dbReference>
<evidence type="ECO:0000256" key="2">
    <source>
        <dbReference type="ARBA" id="ARBA00007613"/>
    </source>
</evidence>
<evidence type="ECO:0000313" key="10">
    <source>
        <dbReference type="Proteomes" id="UP001230496"/>
    </source>
</evidence>
<dbReference type="Proteomes" id="UP001230496">
    <property type="component" value="Chromosome"/>
</dbReference>
<proteinExistence type="inferred from homology"/>
<comment type="similarity">
    <text evidence="2">Belongs to the outer membrane factor (OMF) (TC 1.B.17) family.</text>
</comment>
<dbReference type="EMBL" id="CP129971">
    <property type="protein sequence ID" value="WMN12999.1"/>
    <property type="molecule type" value="Genomic_DNA"/>
</dbReference>
<evidence type="ECO:0000256" key="3">
    <source>
        <dbReference type="ARBA" id="ARBA00022448"/>
    </source>
</evidence>
<gene>
    <name evidence="9" type="ORF">QYS49_35250</name>
</gene>
<sequence length="445" mass="50936">MFHKNILFAFLFSLLSYSGFSQNQQEKVISLQEAIAIGLDRNVSLRQAENQLMSLSMDQTQAKMAYLPNVSLNVRATRQVGQQFQLVEDGFEISNVQADRLSGGLSASLSVFEGFNRQNQMRISNLEFKAQSEGIERERQNVIFLVAQQYLQILLDQQLLEIAKKNVENQKNQLDRIEGFANTGLRPQADFFTQNAAVKQLELELIEAENTLLLDKAQLTQILQLNPLEMYKVSSDELMELPQNQKLELAELFNLAIENRADLKQLRFRTQSADQNIESLKSGYLPSLRAFYEYGTQYSSLNTLNYKEQLLDLYPTNVVGLNLSIPLFNNYINKANVARAKVQLYNTELDYENTERLIFQDVQNAYLNYNAAIKRFEVSNSAFEAAEEAYKVQEERYNAGIANLADLSLANQEFVTASANKEQARFTLIFQEMIVEYQVGTLEFK</sequence>
<dbReference type="PANTHER" id="PTHR30026:SF20">
    <property type="entry name" value="OUTER MEMBRANE PROTEIN TOLC"/>
    <property type="match status" value="1"/>
</dbReference>
<name>A0AA51NDI6_9BACT</name>
<keyword evidence="8" id="KW-0175">Coiled coil</keyword>
<dbReference type="RefSeq" id="WP_308351432.1">
    <property type="nucleotide sequence ID" value="NZ_CP129971.1"/>
</dbReference>
<protein>
    <submittedName>
        <fullName evidence="9">TolC family protein</fullName>
    </submittedName>
</protein>
<organism evidence="9 10">
    <name type="scientific">Marivirga salinarum</name>
    <dbReference type="NCBI Taxonomy" id="3059078"/>
    <lineage>
        <taxon>Bacteria</taxon>
        <taxon>Pseudomonadati</taxon>
        <taxon>Bacteroidota</taxon>
        <taxon>Cytophagia</taxon>
        <taxon>Cytophagales</taxon>
        <taxon>Marivirgaceae</taxon>
        <taxon>Marivirga</taxon>
    </lineage>
</organism>
<keyword evidence="7" id="KW-0998">Cell outer membrane</keyword>
<dbReference type="InterPro" id="IPR003423">
    <property type="entry name" value="OMP_efflux"/>
</dbReference>
<evidence type="ECO:0000256" key="4">
    <source>
        <dbReference type="ARBA" id="ARBA00022452"/>
    </source>
</evidence>
<keyword evidence="10" id="KW-1185">Reference proteome</keyword>
<evidence type="ECO:0000256" key="6">
    <source>
        <dbReference type="ARBA" id="ARBA00023136"/>
    </source>
</evidence>
<accession>A0AA51NDI6</accession>
<comment type="subcellular location">
    <subcellularLocation>
        <location evidence="1">Cell outer membrane</location>
    </subcellularLocation>
</comment>
<evidence type="ECO:0000256" key="1">
    <source>
        <dbReference type="ARBA" id="ARBA00004442"/>
    </source>
</evidence>
<keyword evidence="3" id="KW-0813">Transport</keyword>
<reference evidence="9 10" key="1">
    <citation type="submission" date="2023-08" db="EMBL/GenBank/DDBJ databases">
        <title>Comparative genomics and taxonomic characterization of three novel marine species of genus Marivirga.</title>
        <authorList>
            <person name="Muhammad N."/>
            <person name="Kim S.-G."/>
        </authorList>
    </citation>
    <scope>NUCLEOTIDE SEQUENCE [LARGE SCALE GENOMIC DNA]</scope>
    <source>
        <strain evidence="9 10">BDSF4-3</strain>
    </source>
</reference>
<dbReference type="GO" id="GO:0015288">
    <property type="term" value="F:porin activity"/>
    <property type="evidence" value="ECO:0007669"/>
    <property type="project" value="TreeGrafter"/>
</dbReference>
<dbReference type="AlphaFoldDB" id="A0AA51NDI6"/>
<dbReference type="GO" id="GO:1990281">
    <property type="term" value="C:efflux pump complex"/>
    <property type="evidence" value="ECO:0007669"/>
    <property type="project" value="TreeGrafter"/>
</dbReference>
<evidence type="ECO:0000256" key="5">
    <source>
        <dbReference type="ARBA" id="ARBA00022692"/>
    </source>
</evidence>
<dbReference type="GO" id="GO:0009279">
    <property type="term" value="C:cell outer membrane"/>
    <property type="evidence" value="ECO:0007669"/>
    <property type="project" value="UniProtKB-SubCell"/>
</dbReference>